<reference evidence="2" key="1">
    <citation type="journal article" date="2014" name="Int. J. Syst. Evol. Microbiol.">
        <title>Complete genome sequence of Corynebacterium casei LMG S-19264T (=DSM 44701T), isolated from a smear-ripened cheese.</title>
        <authorList>
            <consortium name="US DOE Joint Genome Institute (JGI-PGF)"/>
            <person name="Walter F."/>
            <person name="Albersmeier A."/>
            <person name="Kalinowski J."/>
            <person name="Ruckert C."/>
        </authorList>
    </citation>
    <scope>NUCLEOTIDE SEQUENCE</scope>
    <source>
        <strain evidence="2">KCTC 32501</strain>
    </source>
</reference>
<feature type="domain" description="Replication-associated protein ORF2/G2P" evidence="1">
    <location>
        <begin position="48"/>
        <end position="156"/>
    </location>
</feature>
<organism evidence="2 3">
    <name type="scientific">Formosimonas limnophila</name>
    <dbReference type="NCBI Taxonomy" id="1384487"/>
    <lineage>
        <taxon>Bacteria</taxon>
        <taxon>Pseudomonadati</taxon>
        <taxon>Pseudomonadota</taxon>
        <taxon>Betaproteobacteria</taxon>
        <taxon>Burkholderiales</taxon>
        <taxon>Burkholderiaceae</taxon>
        <taxon>Formosimonas</taxon>
    </lineage>
</organism>
<protein>
    <recommendedName>
        <fullName evidence="1">Replication-associated protein ORF2/G2P domain-containing protein</fullName>
    </recommendedName>
</protein>
<dbReference type="InterPro" id="IPR056906">
    <property type="entry name" value="ORF2/G2P_dom"/>
</dbReference>
<sequence>MTFISQVTPAINESALYDNTLTRRTKQHIMLKKELGNWLVSIEWTHLITLNTNQDYQVATMQAKLRRFHSNMTSRLFRSRGYANEQWLWCGFIEYDSRGFAHFHLLLKICPTKTEWTLRILETQWLKQAQHGSVDIQQINRDKKRVVEYVTKHIDKPCFYESWIICPNSQLVSNQLQKTTAIS</sequence>
<name>A0A8J3CL40_9BURK</name>
<proteinExistence type="predicted"/>
<dbReference type="AlphaFoldDB" id="A0A8J3CL40"/>
<dbReference type="EMBL" id="BMZG01000001">
    <property type="protein sequence ID" value="GHA63886.1"/>
    <property type="molecule type" value="Genomic_DNA"/>
</dbReference>
<comment type="caution">
    <text evidence="2">The sequence shown here is derived from an EMBL/GenBank/DDBJ whole genome shotgun (WGS) entry which is preliminary data.</text>
</comment>
<evidence type="ECO:0000313" key="3">
    <source>
        <dbReference type="Proteomes" id="UP000614287"/>
    </source>
</evidence>
<keyword evidence="3" id="KW-1185">Reference proteome</keyword>
<reference evidence="2" key="2">
    <citation type="submission" date="2020-09" db="EMBL/GenBank/DDBJ databases">
        <authorList>
            <person name="Sun Q."/>
            <person name="Kim S."/>
        </authorList>
    </citation>
    <scope>NUCLEOTIDE SEQUENCE</scope>
    <source>
        <strain evidence="2">KCTC 32501</strain>
    </source>
</reference>
<evidence type="ECO:0000259" key="1">
    <source>
        <dbReference type="Pfam" id="PF23343"/>
    </source>
</evidence>
<dbReference type="Proteomes" id="UP000614287">
    <property type="component" value="Unassembled WGS sequence"/>
</dbReference>
<gene>
    <name evidence="2" type="ORF">GCM10009007_00230</name>
</gene>
<dbReference type="Pfam" id="PF23343">
    <property type="entry name" value="REP_ORF2-G2P"/>
    <property type="match status" value="1"/>
</dbReference>
<accession>A0A8J3CL40</accession>
<evidence type="ECO:0000313" key="2">
    <source>
        <dbReference type="EMBL" id="GHA63886.1"/>
    </source>
</evidence>